<dbReference type="Proteomes" id="UP000193404">
    <property type="component" value="Chromosome"/>
</dbReference>
<dbReference type="KEGG" id="aman:B6F84_11495"/>
<evidence type="ECO:0000313" key="2">
    <source>
        <dbReference type="Proteomes" id="UP000193404"/>
    </source>
</evidence>
<reference evidence="1 2" key="1">
    <citation type="submission" date="2017-03" db="EMBL/GenBank/DDBJ databases">
        <title>Sulfur activation and transportation mechanism of thermophilic Archaea Acidianus manzaensis YN-25.</title>
        <authorList>
            <person name="Ma Y."/>
            <person name="Yang Y."/>
            <person name="Xia J."/>
        </authorList>
    </citation>
    <scope>NUCLEOTIDE SEQUENCE [LARGE SCALE GENOMIC DNA]</scope>
    <source>
        <strain evidence="1 2">YN-25</strain>
    </source>
</reference>
<organism evidence="1 2">
    <name type="scientific">Acidianus manzaensis</name>
    <dbReference type="NCBI Taxonomy" id="282676"/>
    <lineage>
        <taxon>Archaea</taxon>
        <taxon>Thermoproteota</taxon>
        <taxon>Thermoprotei</taxon>
        <taxon>Sulfolobales</taxon>
        <taxon>Sulfolobaceae</taxon>
        <taxon>Acidianus</taxon>
    </lineage>
</organism>
<sequence>MKMLDLLSLGNTELEKALEYGMAEAEYLGKQFIGITLSNGNGLIFYVNPYEDEIQKIFLMSIEENKEKNLLGIFHYEGGNTYFIYEITDLSEIQSILNSQSILYVEVIKDVLEDFLLESVAR</sequence>
<keyword evidence="2" id="KW-1185">Reference proteome</keyword>
<name>A0A1W6K258_9CREN</name>
<gene>
    <name evidence="1" type="ORF">B6F84_11495</name>
</gene>
<proteinExistence type="predicted"/>
<dbReference type="OrthoDB" id="42865at2157"/>
<protein>
    <submittedName>
        <fullName evidence="1">Uncharacterized protein</fullName>
    </submittedName>
</protein>
<dbReference type="AlphaFoldDB" id="A0A1W6K258"/>
<dbReference type="STRING" id="282676.B6F84_11495"/>
<dbReference type="EMBL" id="CP020477">
    <property type="protein sequence ID" value="ARM76580.1"/>
    <property type="molecule type" value="Genomic_DNA"/>
</dbReference>
<accession>A0A1W6K258</accession>
<evidence type="ECO:0000313" key="1">
    <source>
        <dbReference type="EMBL" id="ARM76580.1"/>
    </source>
</evidence>